<name>U6M7X2_EIMMA</name>
<dbReference type="RefSeq" id="XP_013336766.1">
    <property type="nucleotide sequence ID" value="XM_013481312.1"/>
</dbReference>
<dbReference type="AlphaFoldDB" id="U6M7X2"/>
<dbReference type="GeneID" id="25336757"/>
<dbReference type="OrthoDB" id="348786at2759"/>
<reference evidence="2" key="1">
    <citation type="submission" date="2013-10" db="EMBL/GenBank/DDBJ databases">
        <title>Genomic analysis of the causative agents of coccidiosis in chickens.</title>
        <authorList>
            <person name="Reid A.J."/>
            <person name="Blake D."/>
            <person name="Billington K."/>
            <person name="Browne H."/>
            <person name="Dunn M."/>
            <person name="Hung S."/>
            <person name="Kawahara F."/>
            <person name="Miranda-Saavedra D."/>
            <person name="Mourier T."/>
            <person name="Nagra H."/>
            <person name="Otto T.D."/>
            <person name="Rawlings N."/>
            <person name="Sanchez A."/>
            <person name="Sanders M."/>
            <person name="Subramaniam C."/>
            <person name="Tay Y."/>
            <person name="Dear P."/>
            <person name="Doerig C."/>
            <person name="Gruber A."/>
            <person name="Parkinson J."/>
            <person name="Shirley M."/>
            <person name="Wan K.L."/>
            <person name="Berriman M."/>
            <person name="Tomley F."/>
            <person name="Pain A."/>
        </authorList>
    </citation>
    <scope>NUCLEOTIDE SEQUENCE [LARGE SCALE GENOMIC DNA]</scope>
    <source>
        <strain evidence="2">Weybridge</strain>
    </source>
</reference>
<proteinExistence type="predicted"/>
<accession>U6M7X2</accession>
<dbReference type="EMBL" id="HG721342">
    <property type="protein sequence ID" value="CDJ60121.1"/>
    <property type="molecule type" value="Genomic_DNA"/>
</dbReference>
<feature type="compositionally biased region" description="Low complexity" evidence="1">
    <location>
        <begin position="71"/>
        <end position="89"/>
    </location>
</feature>
<reference evidence="2" key="2">
    <citation type="submission" date="2013-10" db="EMBL/GenBank/DDBJ databases">
        <authorList>
            <person name="Aslett M."/>
        </authorList>
    </citation>
    <scope>NUCLEOTIDE SEQUENCE [LARGE SCALE GENOMIC DNA]</scope>
    <source>
        <strain evidence="2">Weybridge</strain>
    </source>
</reference>
<gene>
    <name evidence="2" type="ORF">EMWEY_00027710</name>
</gene>
<evidence type="ECO:0000313" key="2">
    <source>
        <dbReference type="EMBL" id="CDJ60121.1"/>
    </source>
</evidence>
<dbReference type="Proteomes" id="UP000030763">
    <property type="component" value="Unassembled WGS sequence"/>
</dbReference>
<feature type="region of interest" description="Disordered" evidence="1">
    <location>
        <begin position="52"/>
        <end position="95"/>
    </location>
</feature>
<sequence length="159" mass="18309">MCVRLLCVYWQAIQREFSKVPAPSFLVYYRFRLTSKPQPPLCSGEGTLQKDAAFSSQPRAEREFVASGDTPAGPAEQQQQPQQKPQQKQQEQEPGEEKFLALVRFAVIASKGHQEWIAADNEEWGPFFRGELGRLEEWLQRQQINHPDFNTFRLGASKR</sequence>
<protein>
    <submittedName>
        <fullName evidence="2">Uncharacterized protein</fullName>
    </submittedName>
</protein>
<dbReference type="VEuPathDB" id="ToxoDB:EMWEY_00027710"/>
<organism evidence="2 3">
    <name type="scientific">Eimeria maxima</name>
    <name type="common">Coccidian parasite</name>
    <dbReference type="NCBI Taxonomy" id="5804"/>
    <lineage>
        <taxon>Eukaryota</taxon>
        <taxon>Sar</taxon>
        <taxon>Alveolata</taxon>
        <taxon>Apicomplexa</taxon>
        <taxon>Conoidasida</taxon>
        <taxon>Coccidia</taxon>
        <taxon>Eucoccidiorida</taxon>
        <taxon>Eimeriorina</taxon>
        <taxon>Eimeriidae</taxon>
        <taxon>Eimeria</taxon>
    </lineage>
</organism>
<keyword evidence="3" id="KW-1185">Reference proteome</keyword>
<evidence type="ECO:0000313" key="3">
    <source>
        <dbReference type="Proteomes" id="UP000030763"/>
    </source>
</evidence>
<evidence type="ECO:0000256" key="1">
    <source>
        <dbReference type="SAM" id="MobiDB-lite"/>
    </source>
</evidence>